<dbReference type="EC" id="3.6.1.13" evidence="3"/>
<dbReference type="InterPro" id="IPR020084">
    <property type="entry name" value="NUDIX_hydrolase_CS"/>
</dbReference>
<comment type="similarity">
    <text evidence="2">Belongs to the Nudix hydrolase family. NudF subfamily.</text>
</comment>
<feature type="binding site" evidence="13">
    <location>
        <position position="261"/>
    </location>
    <ligand>
        <name>Mg(2+)</name>
        <dbReference type="ChEBI" id="CHEBI:18420"/>
        <label>1</label>
    </ligand>
</feature>
<dbReference type="GO" id="GO:0046872">
    <property type="term" value="F:metal ion binding"/>
    <property type="evidence" value="ECO:0007669"/>
    <property type="project" value="UniProtKB-KW"/>
</dbReference>
<dbReference type="PROSITE" id="PS51462">
    <property type="entry name" value="NUDIX"/>
    <property type="match status" value="1"/>
</dbReference>
<keyword evidence="7 13" id="KW-0460">Magnesium</keyword>
<dbReference type="InterPro" id="IPR015797">
    <property type="entry name" value="NUDIX_hydrolase-like_dom_sf"/>
</dbReference>
<reference evidence="16" key="1">
    <citation type="submission" date="2020-08" db="EMBL/GenBank/DDBJ databases">
        <title>Genomic Encyclopedia of Type Strains, Phase IV (KMG-IV): sequencing the most valuable type-strain genomes for metagenomic binning, comparative biology and taxonomic classification.</title>
        <authorList>
            <person name="Goeker M."/>
        </authorList>
    </citation>
    <scope>NUCLEOTIDE SEQUENCE [LARGE SCALE GENOMIC DNA]</scope>
    <source>
        <strain evidence="16">DSM 105040</strain>
    </source>
</reference>
<dbReference type="InterPro" id="IPR013024">
    <property type="entry name" value="GGCT-like"/>
</dbReference>
<evidence type="ECO:0000256" key="10">
    <source>
        <dbReference type="ARBA" id="ARBA00030308"/>
    </source>
</evidence>
<dbReference type="Gene3D" id="3.90.79.10">
    <property type="entry name" value="Nucleoside Triphosphate Pyrophosphohydrolase"/>
    <property type="match status" value="1"/>
</dbReference>
<dbReference type="Proteomes" id="UP000585681">
    <property type="component" value="Unassembled WGS sequence"/>
</dbReference>
<comment type="catalytic activity">
    <reaction evidence="12">
        <text>ADP-D-ribose + H2O = D-ribose 5-phosphate + AMP + 2 H(+)</text>
        <dbReference type="Rhea" id="RHEA:10412"/>
        <dbReference type="ChEBI" id="CHEBI:15377"/>
        <dbReference type="ChEBI" id="CHEBI:15378"/>
        <dbReference type="ChEBI" id="CHEBI:57967"/>
        <dbReference type="ChEBI" id="CHEBI:78346"/>
        <dbReference type="ChEBI" id="CHEBI:456215"/>
        <dbReference type="EC" id="3.6.1.13"/>
    </reaction>
</comment>
<feature type="binding site" evidence="13">
    <location>
        <position position="281"/>
    </location>
    <ligand>
        <name>Mg(2+)</name>
        <dbReference type="ChEBI" id="CHEBI:18420"/>
        <label>1</label>
    </ligand>
</feature>
<dbReference type="InterPro" id="IPR000086">
    <property type="entry name" value="NUDIX_hydrolase_dom"/>
</dbReference>
<evidence type="ECO:0000256" key="3">
    <source>
        <dbReference type="ARBA" id="ARBA00012453"/>
    </source>
</evidence>
<dbReference type="SUPFAM" id="SSF110857">
    <property type="entry name" value="Gamma-glutamyl cyclotransferase-like"/>
    <property type="match status" value="1"/>
</dbReference>
<dbReference type="Pfam" id="PF06094">
    <property type="entry name" value="GGACT"/>
    <property type="match status" value="1"/>
</dbReference>
<evidence type="ECO:0000256" key="8">
    <source>
        <dbReference type="ARBA" id="ARBA00025164"/>
    </source>
</evidence>
<accession>A0A840CIB6</accession>
<evidence type="ECO:0000256" key="4">
    <source>
        <dbReference type="ARBA" id="ARBA00013297"/>
    </source>
</evidence>
<name>A0A840CIB6_9RHOB</name>
<proteinExistence type="inferred from homology"/>
<evidence type="ECO:0000256" key="14">
    <source>
        <dbReference type="PIRSR" id="PIRSR604385-3"/>
    </source>
</evidence>
<dbReference type="EMBL" id="JACIEQ010000012">
    <property type="protein sequence ID" value="MBB4023872.1"/>
    <property type="molecule type" value="Genomic_DNA"/>
</dbReference>
<evidence type="ECO:0000256" key="2">
    <source>
        <dbReference type="ARBA" id="ARBA00007482"/>
    </source>
</evidence>
<feature type="binding site" evidence="13">
    <location>
        <position position="330"/>
    </location>
    <ligand>
        <name>Mg(2+)</name>
        <dbReference type="ChEBI" id="CHEBI:18420"/>
        <label>1</label>
    </ligand>
</feature>
<dbReference type="Pfam" id="PF00293">
    <property type="entry name" value="NUDIX"/>
    <property type="match status" value="1"/>
</dbReference>
<evidence type="ECO:0000256" key="5">
    <source>
        <dbReference type="ARBA" id="ARBA00022723"/>
    </source>
</evidence>
<keyword evidence="5 13" id="KW-0479">Metal-binding</keyword>
<dbReference type="GO" id="GO:0047631">
    <property type="term" value="F:ADP-ribose diphosphatase activity"/>
    <property type="evidence" value="ECO:0007669"/>
    <property type="project" value="UniProtKB-EC"/>
</dbReference>
<dbReference type="AlphaFoldDB" id="A0A840CIB6"/>
<evidence type="ECO:0000256" key="12">
    <source>
        <dbReference type="ARBA" id="ARBA00049546"/>
    </source>
</evidence>
<dbReference type="SUPFAM" id="SSF55811">
    <property type="entry name" value="Nudix"/>
    <property type="match status" value="1"/>
</dbReference>
<dbReference type="CDD" id="cd06661">
    <property type="entry name" value="GGCT_like"/>
    <property type="match status" value="1"/>
</dbReference>
<keyword evidence="6" id="KW-0378">Hydrolase</keyword>
<comment type="function">
    <text evidence="8">Acts on ADP-mannose and ADP-glucose as well as ADP-ribose. Prevents glycogen biosynthesis. The reaction catalyzed by this enzyme is a limiting step of the gluconeogenic process.</text>
</comment>
<dbReference type="NCBIfam" id="TIGR00052">
    <property type="entry name" value="nudix-type nucleoside diphosphatase, YffH/AdpP family"/>
    <property type="match status" value="1"/>
</dbReference>
<dbReference type="PROSITE" id="PS00893">
    <property type="entry name" value="NUDIX_BOX"/>
    <property type="match status" value="1"/>
</dbReference>
<evidence type="ECO:0000256" key="7">
    <source>
        <dbReference type="ARBA" id="ARBA00022842"/>
    </source>
</evidence>
<evidence type="ECO:0000259" key="15">
    <source>
        <dbReference type="PROSITE" id="PS51462"/>
    </source>
</evidence>
<feature type="domain" description="Nudix hydrolase" evidence="15">
    <location>
        <begin position="219"/>
        <end position="359"/>
    </location>
</feature>
<evidence type="ECO:0000256" key="1">
    <source>
        <dbReference type="ARBA" id="ARBA00001946"/>
    </source>
</evidence>
<dbReference type="GO" id="GO:0019693">
    <property type="term" value="P:ribose phosphate metabolic process"/>
    <property type="evidence" value="ECO:0007669"/>
    <property type="project" value="TreeGrafter"/>
</dbReference>
<protein>
    <recommendedName>
        <fullName evidence="4">ADP-ribose pyrophosphatase</fullName>
        <ecNumber evidence="3">3.6.1.13</ecNumber>
    </recommendedName>
    <alternativeName>
        <fullName evidence="9">ADP-ribose diphosphatase</fullName>
    </alternativeName>
    <alternativeName>
        <fullName evidence="11">ADP-ribose phosphohydrolase</fullName>
    </alternativeName>
    <alternativeName>
        <fullName evidence="10">Adenosine diphosphoribose pyrophosphatase</fullName>
    </alternativeName>
</protein>
<evidence type="ECO:0000256" key="6">
    <source>
        <dbReference type="ARBA" id="ARBA00022801"/>
    </source>
</evidence>
<evidence type="ECO:0000313" key="17">
    <source>
        <dbReference type="Proteomes" id="UP000585681"/>
    </source>
</evidence>
<sequence length="374" mass="40635">MADLFFYGTLCHPALLDCVLGPERGGVTGEPAHLTGYAVRRVAGQDYPTITAQQGARAAGVLARGLTAAALARLDFYEGGHGYSLRPATVETAEGPRPAQVYFPDHVQTPDGDWRLSDWVADQGAVTLLAAQEVMMAFGQRPAAEVARRFPQIRARAASRLRAATPGPTALRHRARDGDVTIRETRQPYAHYFAVEEFDLTHRRFDGTISAELSRAAFIAPDAATVLPYDPGRDRVLLIEQFRVGPMARGDRQPWLLEAIAGRVDAGETPEQTVRREAQEEAGLDIGALHRVHGYYPSPGSVSEYLYSFVGLADLPDSAAGLGGVPGEGEDIRAHVIGYERLMALLDAGELDNAPLLLSAFWLARNRDRLRAEA</sequence>
<dbReference type="RefSeq" id="WP_054539396.1">
    <property type="nucleotide sequence ID" value="NZ_JACIEQ010000012.1"/>
</dbReference>
<comment type="caution">
    <text evidence="16">The sequence shown here is derived from an EMBL/GenBank/DDBJ whole genome shotgun (WGS) entry which is preliminary data.</text>
</comment>
<evidence type="ECO:0000256" key="13">
    <source>
        <dbReference type="PIRSR" id="PIRSR604385-2"/>
    </source>
</evidence>
<evidence type="ECO:0000256" key="11">
    <source>
        <dbReference type="ARBA" id="ARBA00033056"/>
    </source>
</evidence>
<dbReference type="InterPro" id="IPR009288">
    <property type="entry name" value="AIG2-like_dom"/>
</dbReference>
<dbReference type="PANTHER" id="PTHR11839:SF5">
    <property type="entry name" value="ADP-RIBOSE PYROPHOSPHATASE"/>
    <property type="match status" value="1"/>
</dbReference>
<dbReference type="GO" id="GO:0006753">
    <property type="term" value="P:nucleoside phosphate metabolic process"/>
    <property type="evidence" value="ECO:0007669"/>
    <property type="project" value="TreeGrafter"/>
</dbReference>
<dbReference type="GO" id="GO:0019144">
    <property type="term" value="F:ADP-sugar diphosphatase activity"/>
    <property type="evidence" value="ECO:0007669"/>
    <property type="project" value="TreeGrafter"/>
</dbReference>
<dbReference type="InterPro" id="IPR036568">
    <property type="entry name" value="GGCT-like_sf"/>
</dbReference>
<dbReference type="Gene3D" id="3.10.490.10">
    <property type="entry name" value="Gamma-glutamyl cyclotransferase-like"/>
    <property type="match status" value="1"/>
</dbReference>
<keyword evidence="17" id="KW-1185">Reference proteome</keyword>
<evidence type="ECO:0000313" key="16">
    <source>
        <dbReference type="EMBL" id="MBB4023872.1"/>
    </source>
</evidence>
<feature type="short sequence motif" description="Nudix box" evidence="14">
    <location>
        <begin position="262"/>
        <end position="284"/>
    </location>
</feature>
<feature type="binding site" evidence="13">
    <location>
        <position position="277"/>
    </location>
    <ligand>
        <name>Mg(2+)</name>
        <dbReference type="ChEBI" id="CHEBI:18420"/>
        <label>1</label>
    </ligand>
</feature>
<comment type="cofactor">
    <cofactor evidence="1 13">
        <name>Mg(2+)</name>
        <dbReference type="ChEBI" id="CHEBI:18420"/>
    </cofactor>
</comment>
<gene>
    <name evidence="16" type="ORF">GGR17_003708</name>
</gene>
<dbReference type="PANTHER" id="PTHR11839">
    <property type="entry name" value="UDP/ADP-SUGAR PYROPHOSPHATASE"/>
    <property type="match status" value="1"/>
</dbReference>
<evidence type="ECO:0000256" key="9">
    <source>
        <dbReference type="ARBA" id="ARBA00030162"/>
    </source>
</evidence>
<dbReference type="GO" id="GO:0005829">
    <property type="term" value="C:cytosol"/>
    <property type="evidence" value="ECO:0007669"/>
    <property type="project" value="TreeGrafter"/>
</dbReference>
<dbReference type="InterPro" id="IPR004385">
    <property type="entry name" value="NDP_pyrophosphatase"/>
</dbReference>
<dbReference type="CDD" id="cd24155">
    <property type="entry name" value="NUDIX_ADPRase"/>
    <property type="match status" value="1"/>
</dbReference>
<organism evidence="16 17">
    <name type="scientific">Actibacterium naphthalenivorans</name>
    <dbReference type="NCBI Taxonomy" id="1614693"/>
    <lineage>
        <taxon>Bacteria</taxon>
        <taxon>Pseudomonadati</taxon>
        <taxon>Pseudomonadota</taxon>
        <taxon>Alphaproteobacteria</taxon>
        <taxon>Rhodobacterales</taxon>
        <taxon>Roseobacteraceae</taxon>
        <taxon>Actibacterium</taxon>
    </lineage>
</organism>